<keyword evidence="4" id="KW-1133">Transmembrane helix</keyword>
<evidence type="ECO:0000256" key="4">
    <source>
        <dbReference type="SAM" id="Phobius"/>
    </source>
</evidence>
<evidence type="ECO:0000256" key="1">
    <source>
        <dbReference type="ARBA" id="ARBA00009477"/>
    </source>
</evidence>
<evidence type="ECO:0000259" key="6">
    <source>
        <dbReference type="Pfam" id="PF25973"/>
    </source>
</evidence>
<keyword evidence="4" id="KW-0812">Transmembrane</keyword>
<dbReference type="EMBL" id="JAAZON010000307">
    <property type="protein sequence ID" value="NMC62905.1"/>
    <property type="molecule type" value="Genomic_DNA"/>
</dbReference>
<dbReference type="AlphaFoldDB" id="A0A7X9IJR3"/>
<dbReference type="Gene3D" id="2.40.30.170">
    <property type="match status" value="1"/>
</dbReference>
<evidence type="ECO:0000313" key="7">
    <source>
        <dbReference type="EMBL" id="NMC62905.1"/>
    </source>
</evidence>
<dbReference type="InterPro" id="IPR006143">
    <property type="entry name" value="RND_pump_MFP"/>
</dbReference>
<dbReference type="NCBIfam" id="TIGR01730">
    <property type="entry name" value="RND_mfp"/>
    <property type="match status" value="1"/>
</dbReference>
<keyword evidence="4" id="KW-0472">Membrane</keyword>
<dbReference type="InterPro" id="IPR058792">
    <property type="entry name" value="Beta-barrel_RND_2"/>
</dbReference>
<sequence>MEKSDLSRLKIQNRENTVYKMPWGLIICLFIIVAFLASLAALLHDPTQDPPKSLNEVAHASPASESLASKPYTLNATGYVVAQRSAAVSSKAIGRLKDLMFKEGDLVKKGQVLGVLENDDLHAAVREAEAGLQNSYANERAVQAELSEAILHLNRIRELRKSSFASQADLDSATTREKKMNSQLAAAKAQIQLSEAQLARYRTELEYTFIRAPFDGTVLKKSSEIGEIVAPFGSSTNARAALGIIADMSSLQVEADVSEANLSKIFVGQDCDILLDSLPEVKYSGIVDKIVPTVDRAKATVMTKIRFNNIDEKVIPEMSAKVVFHLKDKQ</sequence>
<dbReference type="Pfam" id="PF25973">
    <property type="entry name" value="BSH_CzcB"/>
    <property type="match status" value="1"/>
</dbReference>
<protein>
    <submittedName>
        <fullName evidence="7">Efflux RND transporter periplasmic adaptor subunit</fullName>
    </submittedName>
</protein>
<reference evidence="7 8" key="1">
    <citation type="journal article" date="2020" name="Biotechnol. Biofuels">
        <title>New insights from the biogas microbiome by comprehensive genome-resolved metagenomics of nearly 1600 species originating from multiple anaerobic digesters.</title>
        <authorList>
            <person name="Campanaro S."/>
            <person name="Treu L."/>
            <person name="Rodriguez-R L.M."/>
            <person name="Kovalovszki A."/>
            <person name="Ziels R.M."/>
            <person name="Maus I."/>
            <person name="Zhu X."/>
            <person name="Kougias P.G."/>
            <person name="Basile A."/>
            <person name="Luo G."/>
            <person name="Schluter A."/>
            <person name="Konstantinidis K.T."/>
            <person name="Angelidaki I."/>
        </authorList>
    </citation>
    <scope>NUCLEOTIDE SEQUENCE [LARGE SCALE GENOMIC DNA]</scope>
    <source>
        <strain evidence="7">AS27yjCOA_65</strain>
    </source>
</reference>
<comment type="caution">
    <text evidence="7">The sequence shown here is derived from an EMBL/GenBank/DDBJ whole genome shotgun (WGS) entry which is preliminary data.</text>
</comment>
<comment type="similarity">
    <text evidence="1">Belongs to the membrane fusion protein (MFP) (TC 8.A.1) family.</text>
</comment>
<name>A0A7X9IJR3_9DELT</name>
<dbReference type="GO" id="GO:0030313">
    <property type="term" value="C:cell envelope"/>
    <property type="evidence" value="ECO:0007669"/>
    <property type="project" value="UniProtKB-SubCell"/>
</dbReference>
<dbReference type="Pfam" id="PF25954">
    <property type="entry name" value="Beta-barrel_RND_2"/>
    <property type="match status" value="1"/>
</dbReference>
<dbReference type="GO" id="GO:0015562">
    <property type="term" value="F:efflux transmembrane transporter activity"/>
    <property type="evidence" value="ECO:0007669"/>
    <property type="project" value="TreeGrafter"/>
</dbReference>
<evidence type="ECO:0000313" key="8">
    <source>
        <dbReference type="Proteomes" id="UP000524246"/>
    </source>
</evidence>
<dbReference type="GO" id="GO:1990195">
    <property type="term" value="C:macrolide transmembrane transporter complex"/>
    <property type="evidence" value="ECO:0007669"/>
    <property type="project" value="InterPro"/>
</dbReference>
<evidence type="ECO:0000256" key="2">
    <source>
        <dbReference type="ARBA" id="ARBA00023054"/>
    </source>
</evidence>
<proteinExistence type="inferred from homology"/>
<accession>A0A7X9IJR3</accession>
<feature type="domain" description="CusB-like beta-barrel" evidence="5">
    <location>
        <begin position="253"/>
        <end position="325"/>
    </location>
</feature>
<evidence type="ECO:0000259" key="5">
    <source>
        <dbReference type="Pfam" id="PF25954"/>
    </source>
</evidence>
<dbReference type="GO" id="GO:0019898">
    <property type="term" value="C:extrinsic component of membrane"/>
    <property type="evidence" value="ECO:0007669"/>
    <property type="project" value="InterPro"/>
</dbReference>
<evidence type="ECO:0000256" key="3">
    <source>
        <dbReference type="SAM" id="Coils"/>
    </source>
</evidence>
<organism evidence="7 8">
    <name type="scientific">SAR324 cluster bacterium</name>
    <dbReference type="NCBI Taxonomy" id="2024889"/>
    <lineage>
        <taxon>Bacteria</taxon>
        <taxon>Deltaproteobacteria</taxon>
        <taxon>SAR324 cluster</taxon>
    </lineage>
</organism>
<dbReference type="SUPFAM" id="SSF111369">
    <property type="entry name" value="HlyD-like secretion proteins"/>
    <property type="match status" value="1"/>
</dbReference>
<feature type="coiled-coil region" evidence="3">
    <location>
        <begin position="170"/>
        <end position="204"/>
    </location>
</feature>
<dbReference type="InterPro" id="IPR058647">
    <property type="entry name" value="BSH_CzcB-like"/>
</dbReference>
<dbReference type="PANTHER" id="PTHR30469:SF38">
    <property type="entry name" value="HLYD FAMILY SECRETION PROTEIN"/>
    <property type="match status" value="1"/>
</dbReference>
<dbReference type="GO" id="GO:1990281">
    <property type="term" value="C:efflux pump complex"/>
    <property type="evidence" value="ECO:0007669"/>
    <property type="project" value="TreeGrafter"/>
</dbReference>
<dbReference type="Gene3D" id="6.10.140.1990">
    <property type="match status" value="1"/>
</dbReference>
<feature type="transmembrane region" description="Helical" evidence="4">
    <location>
        <begin position="21"/>
        <end position="43"/>
    </location>
</feature>
<dbReference type="Proteomes" id="UP000524246">
    <property type="component" value="Unassembled WGS sequence"/>
</dbReference>
<gene>
    <name evidence="7" type="ORF">GYA55_07010</name>
</gene>
<feature type="domain" description="CzcB-like barrel-sandwich hybrid" evidence="6">
    <location>
        <begin position="85"/>
        <end position="230"/>
    </location>
</feature>
<dbReference type="GO" id="GO:1990961">
    <property type="term" value="P:xenobiotic detoxification by transmembrane export across the plasma membrane"/>
    <property type="evidence" value="ECO:0007669"/>
    <property type="project" value="InterPro"/>
</dbReference>
<keyword evidence="2 3" id="KW-0175">Coiled coil</keyword>
<dbReference type="InterPro" id="IPR030190">
    <property type="entry name" value="MacA_alpha-hairpin_sf"/>
</dbReference>
<dbReference type="Gene3D" id="2.40.50.100">
    <property type="match status" value="1"/>
</dbReference>
<dbReference type="PANTHER" id="PTHR30469">
    <property type="entry name" value="MULTIDRUG RESISTANCE PROTEIN MDTA"/>
    <property type="match status" value="1"/>
</dbReference>